<dbReference type="GO" id="GO:0016763">
    <property type="term" value="F:pentosyltransferase activity"/>
    <property type="evidence" value="ECO:0007669"/>
    <property type="project" value="TreeGrafter"/>
</dbReference>
<feature type="transmembrane region" description="Helical" evidence="8">
    <location>
        <begin position="146"/>
        <end position="178"/>
    </location>
</feature>
<feature type="transmembrane region" description="Helical" evidence="8">
    <location>
        <begin position="59"/>
        <end position="78"/>
    </location>
</feature>
<evidence type="ECO:0000256" key="6">
    <source>
        <dbReference type="ARBA" id="ARBA00022989"/>
    </source>
</evidence>
<keyword evidence="4" id="KW-0808">Transferase</keyword>
<evidence type="ECO:0000313" key="9">
    <source>
        <dbReference type="EMBL" id="MBB6446028.1"/>
    </source>
</evidence>
<keyword evidence="5 8" id="KW-0812">Transmembrane</keyword>
<dbReference type="Proteomes" id="UP000531594">
    <property type="component" value="Unassembled WGS sequence"/>
</dbReference>
<evidence type="ECO:0000256" key="2">
    <source>
        <dbReference type="ARBA" id="ARBA00022475"/>
    </source>
</evidence>
<keyword evidence="6 8" id="KW-1133">Transmembrane helix</keyword>
<dbReference type="PANTHER" id="PTHR33908">
    <property type="entry name" value="MANNOSYLTRANSFERASE YKCB-RELATED"/>
    <property type="match status" value="1"/>
</dbReference>
<comment type="caution">
    <text evidence="9">The sequence shown here is derived from an EMBL/GenBank/DDBJ whole genome shotgun (WGS) entry which is preliminary data.</text>
</comment>
<evidence type="ECO:0000256" key="4">
    <source>
        <dbReference type="ARBA" id="ARBA00022679"/>
    </source>
</evidence>
<evidence type="ECO:0000256" key="3">
    <source>
        <dbReference type="ARBA" id="ARBA00022676"/>
    </source>
</evidence>
<evidence type="ECO:0008006" key="11">
    <source>
        <dbReference type="Google" id="ProtNLM"/>
    </source>
</evidence>
<feature type="transmembrane region" description="Helical" evidence="8">
    <location>
        <begin position="90"/>
        <end position="107"/>
    </location>
</feature>
<protein>
    <recommendedName>
        <fullName evidence="11">Glycosyltransferase RgtA/B/C/D-like domain-containing protein</fullName>
    </recommendedName>
</protein>
<dbReference type="PANTHER" id="PTHR33908:SF11">
    <property type="entry name" value="MEMBRANE PROTEIN"/>
    <property type="match status" value="1"/>
</dbReference>
<comment type="subcellular location">
    <subcellularLocation>
        <location evidence="1">Cell membrane</location>
        <topology evidence="1">Multi-pass membrane protein</topology>
    </subcellularLocation>
</comment>
<evidence type="ECO:0000313" key="10">
    <source>
        <dbReference type="Proteomes" id="UP000531594"/>
    </source>
</evidence>
<evidence type="ECO:0000256" key="8">
    <source>
        <dbReference type="SAM" id="Phobius"/>
    </source>
</evidence>
<dbReference type="InterPro" id="IPR050297">
    <property type="entry name" value="LipidA_mod_glycosyltrf_83"/>
</dbReference>
<feature type="transmembrane region" description="Helical" evidence="8">
    <location>
        <begin position="357"/>
        <end position="376"/>
    </location>
</feature>
<proteinExistence type="predicted"/>
<gene>
    <name evidence="9" type="ORF">HNR53_002678</name>
</gene>
<evidence type="ECO:0000256" key="7">
    <source>
        <dbReference type="ARBA" id="ARBA00023136"/>
    </source>
</evidence>
<dbReference type="GO" id="GO:0009103">
    <property type="term" value="P:lipopolysaccharide biosynthetic process"/>
    <property type="evidence" value="ECO:0007669"/>
    <property type="project" value="UniProtKB-ARBA"/>
</dbReference>
<name>A0A7X0HSI7_9BACI</name>
<organism evidence="9 10">
    <name type="scientific">Bacillus benzoevorans</name>
    <dbReference type="NCBI Taxonomy" id="1456"/>
    <lineage>
        <taxon>Bacteria</taxon>
        <taxon>Bacillati</taxon>
        <taxon>Bacillota</taxon>
        <taxon>Bacilli</taxon>
        <taxon>Bacillales</taxon>
        <taxon>Bacillaceae</taxon>
        <taxon>Bacillus</taxon>
    </lineage>
</organism>
<accession>A0A7X0HSI7</accession>
<keyword evidence="7 8" id="KW-0472">Membrane</keyword>
<keyword evidence="3" id="KW-0328">Glycosyltransferase</keyword>
<feature type="transmembrane region" description="Helical" evidence="8">
    <location>
        <begin position="184"/>
        <end position="202"/>
    </location>
</feature>
<keyword evidence="2" id="KW-1003">Cell membrane</keyword>
<dbReference type="EMBL" id="JACHGK010000009">
    <property type="protein sequence ID" value="MBB6446028.1"/>
    <property type="molecule type" value="Genomic_DNA"/>
</dbReference>
<reference evidence="9 10" key="1">
    <citation type="submission" date="2020-08" db="EMBL/GenBank/DDBJ databases">
        <title>Genomic Encyclopedia of Type Strains, Phase IV (KMG-IV): sequencing the most valuable type-strain genomes for metagenomic binning, comparative biology and taxonomic classification.</title>
        <authorList>
            <person name="Goeker M."/>
        </authorList>
    </citation>
    <scope>NUCLEOTIDE SEQUENCE [LARGE SCALE GENOMIC DNA]</scope>
    <source>
        <strain evidence="9 10">DSM 5391</strain>
    </source>
</reference>
<dbReference type="AlphaFoldDB" id="A0A7X0HSI7"/>
<evidence type="ECO:0000256" key="5">
    <source>
        <dbReference type="ARBA" id="ARBA00022692"/>
    </source>
</evidence>
<evidence type="ECO:0000256" key="1">
    <source>
        <dbReference type="ARBA" id="ARBA00004651"/>
    </source>
</evidence>
<feature type="transmembrane region" description="Helical" evidence="8">
    <location>
        <begin position="113"/>
        <end position="134"/>
    </location>
</feature>
<feature type="transmembrane region" description="Helical" evidence="8">
    <location>
        <begin position="323"/>
        <end position="345"/>
    </location>
</feature>
<dbReference type="GO" id="GO:0005886">
    <property type="term" value="C:plasma membrane"/>
    <property type="evidence" value="ECO:0007669"/>
    <property type="project" value="UniProtKB-SubCell"/>
</dbReference>
<sequence length="383" mass="43739">MYTKQPFTIISPDGKLYMNLAENLLNGHGLINTVRVEDIIVPPLFPLILLPFLGIFKTIYSFFVFQYILYGVNAIILYYLTGKVFKEKRFISWIAVLLYIFNPVLLLNGPNYLLTETVFTFFVLIIAWSLVNLCESLYAKKGTNKAFIMSILIICVSMLLRPHMLFMFPLLGLIGLYMLFKKLLSVKSAVMALLIPVILFGANMMHNKIVHHEAVPFENYSGQNLYIANNPNTKIEFYNTHKLEAFVEPYFFTLSDLPLSEKSTLLRERAIDHILSDPVLTAERVILRAKLFFQGINQFDTLMNLLFALGFIAALIMEKGRLGVMLMLLYYIAGFTALSSAGLLVEGQRYRAPIIPIYLLFSGYIIQLGFMLLNGLKSRKKRS</sequence>
<keyword evidence="10" id="KW-1185">Reference proteome</keyword>